<dbReference type="SUPFAM" id="SSF51556">
    <property type="entry name" value="Metallo-dependent hydrolases"/>
    <property type="match status" value="1"/>
</dbReference>
<evidence type="ECO:0008006" key="4">
    <source>
        <dbReference type="Google" id="ProtNLM"/>
    </source>
</evidence>
<dbReference type="EMBL" id="BOMI01000061">
    <property type="protein sequence ID" value="GID74529.1"/>
    <property type="molecule type" value="Genomic_DNA"/>
</dbReference>
<reference evidence="2 3" key="1">
    <citation type="submission" date="2021-01" db="EMBL/GenBank/DDBJ databases">
        <title>Whole genome shotgun sequence of Actinoplanes deccanensis NBRC 13994.</title>
        <authorList>
            <person name="Komaki H."/>
            <person name="Tamura T."/>
        </authorList>
    </citation>
    <scope>NUCLEOTIDE SEQUENCE [LARGE SCALE GENOMIC DNA]</scope>
    <source>
        <strain evidence="2 3">NBRC 13994</strain>
    </source>
</reference>
<dbReference type="Gene3D" id="3.20.20.140">
    <property type="entry name" value="Metal-dependent hydrolases"/>
    <property type="match status" value="2"/>
</dbReference>
<dbReference type="InterPro" id="IPR032466">
    <property type="entry name" value="Metal_Hydrolase"/>
</dbReference>
<dbReference type="RefSeq" id="WP_203763026.1">
    <property type="nucleotide sequence ID" value="NZ_BAAABO010000006.1"/>
</dbReference>
<organism evidence="2 3">
    <name type="scientific">Paractinoplanes deccanensis</name>
    <dbReference type="NCBI Taxonomy" id="113561"/>
    <lineage>
        <taxon>Bacteria</taxon>
        <taxon>Bacillati</taxon>
        <taxon>Actinomycetota</taxon>
        <taxon>Actinomycetes</taxon>
        <taxon>Micromonosporales</taxon>
        <taxon>Micromonosporaceae</taxon>
        <taxon>Paractinoplanes</taxon>
    </lineage>
</organism>
<feature type="region of interest" description="Disordered" evidence="1">
    <location>
        <begin position="103"/>
        <end position="122"/>
    </location>
</feature>
<proteinExistence type="predicted"/>
<comment type="caution">
    <text evidence="2">The sequence shown here is derived from an EMBL/GenBank/DDBJ whole genome shotgun (WGS) entry which is preliminary data.</text>
</comment>
<protein>
    <recommendedName>
        <fullName evidence="4">Adenosine deaminase</fullName>
    </recommendedName>
</protein>
<gene>
    <name evidence="2" type="ORF">Ade02nite_31700</name>
</gene>
<accession>A0ABQ3Y3F8</accession>
<name>A0ABQ3Y3F8_9ACTN</name>
<evidence type="ECO:0000313" key="3">
    <source>
        <dbReference type="Proteomes" id="UP000609879"/>
    </source>
</evidence>
<evidence type="ECO:0000256" key="1">
    <source>
        <dbReference type="SAM" id="MobiDB-lite"/>
    </source>
</evidence>
<sequence>MALHRASQLPFDHLLSELIAYPLASEAAFTNPVTHLDPSMSAPTASLWRSAESDLLSSAPGISLDELIAMRDLCWFGGGGNGVLSLQDQLRATTNELLTASGGGVRLHRPAPPTSPYSISPGNGHHRQSWRWRSLALPTDLLLAVVGTADWLPHLDFFSPSVRHLLRAGFAETHLHVGASLSFPAVWAMTMARVADPAAEIRDLRAPGAVASEGQDLMGRLVRAALGRTVLSGFRACGERGSLADYLHGERFRGRIMRAAGATTFSLILTALQELASGVFAEAAIAPLRAALSALSGPPARSRPLDLAAVHDLDPVESWLPRGSGGTAEQRFVGEMCRYLDLRARGGQPDDLAARLFWQTVRVRTQFYRHLTQRPLTPGLAWFIRFYSRMSAVRGSVDPRLMVAAARDTSGTDLGLASLEMRTSPERDVDEIRSWIKAVTERAARDPEPKLALVFHFVKYRGGGAEKGRPAALGAGGEADPAGNPTGRRYGRFFTGQQATAMSLAKVLQRWPRTQFVVRALDICSDELAVPTWVLRPLVRHVRQAAGDGSRYLRYRGEAEPPPLQTTVHVGEDFTHLLTGLRNIDDAVQLLDLGEGDRLGHAVALGVDPAVWAAKAGRIAMPVEDRVLDLAWEWGWWTRRGSGCDAARLAYIERQVKDLTHRWFAETLGPLDVLHLQADLADEDKLRAAGFPNSSAPAPRADGQGRLVRYLQDSQLFRRGRTAIWVEAAEEVEAAARLQEGVRAEVAGRSLAIEINPTSNLLIGDLGDLVRHPLWRLRPPRPRADLPPLAITVGSDDPLVFDSRLPEEYQLLLDALVMAGLTDSEAMSWLDGVRRTGMERQFAVEAGQVQEVFGLTNPRPPEPPAL</sequence>
<dbReference type="Proteomes" id="UP000609879">
    <property type="component" value="Unassembled WGS sequence"/>
</dbReference>
<keyword evidence="3" id="KW-1185">Reference proteome</keyword>
<evidence type="ECO:0000313" key="2">
    <source>
        <dbReference type="EMBL" id="GID74529.1"/>
    </source>
</evidence>